<dbReference type="SUPFAM" id="SSF52540">
    <property type="entry name" value="P-loop containing nucleoside triphosphate hydrolases"/>
    <property type="match status" value="1"/>
</dbReference>
<organism evidence="3 4">
    <name type="scientific">Pseudocohnilembus persalinus</name>
    <name type="common">Ciliate</name>
    <dbReference type="NCBI Taxonomy" id="266149"/>
    <lineage>
        <taxon>Eukaryota</taxon>
        <taxon>Sar</taxon>
        <taxon>Alveolata</taxon>
        <taxon>Ciliophora</taxon>
        <taxon>Intramacronucleata</taxon>
        <taxon>Oligohymenophorea</taxon>
        <taxon>Scuticociliatia</taxon>
        <taxon>Philasterida</taxon>
        <taxon>Pseudocohnilembidae</taxon>
        <taxon>Pseudocohnilembus</taxon>
    </lineage>
</organism>
<dbReference type="AlphaFoldDB" id="A0A0V0R4K3"/>
<feature type="region of interest" description="Disordered" evidence="2">
    <location>
        <begin position="49"/>
        <end position="81"/>
    </location>
</feature>
<name>A0A0V0R4K3_PSEPJ</name>
<sequence length="763" mass="89528">MSEPEILTKENSNKESEEINTLYERIQEYQTSEQRYLRDIEKLKQELEEEKIKSGQNSNQNSNDIVIQERDDAIAQSQQKQNELQQKLQQIKELEEKIETINKENAEKFKDLETERDGYKKNNQLKQNNIENLEKKLKESYDKYFILENANKDVSALLEEKKQLEKQKKQIKTDLQEVSKKYDSLKQLCSENNLGQQILKKHLAEFEPKVQNDSVSTQLQSQSDSLDQMDGYDAQIKFTGIKQLLKYGADICLRFKKDSTQYQNALSKNVHLVSFLGLKNAGKSYWHSKLSKQIIKQGNLHATQGLNVNFCEKFWFVDSPGLGETLQNFSEVYNLQKEYQEVCTEIDTLSQQQEQEIDEEFKNKLISKKISLKNDMDNLKKEILDQQNEIYKEKMALENFIQSFIMEYSDVIIYVCDILNLEEQRYITQITQKIKKNNKNQQLIVCHNMKTIDNIPDFEKCIAKDIYNNFAIQFDEKVDFTKCAYKNFGYNIDDKDQQSSTTHVVFGKEGTEVAEKYNKKSIDYIFSSLENFAKQGTTQNMFDSFKNYTNKHIKEYIIWKSLKLDGQNEDETPQESELEPEFKVCHEKNKIYSLKHEMLEEKSIKCKDIITDFLGQKISDFESGARNCFYQVYKKEVERGITIKTILISVPGIKMVESVKTRMISDNNRQLRIMCVSIKYMKGESEKLLKEISVDQNDEEQDYLNNQKLQFQDVKFDIPICNIAESYMKGGEYDSLKAKSLDDFSVYKINVEIQKDEVSSDFD</sequence>
<keyword evidence="1" id="KW-0175">Coiled coil</keyword>
<dbReference type="PANTHER" id="PTHR34726:SF3">
    <property type="entry name" value="GUANYLATE-BINDING PROTEIN N-TERMINAL DOMAIN-CONTAINING PROTEIN-RELATED"/>
    <property type="match status" value="1"/>
</dbReference>
<proteinExistence type="predicted"/>
<feature type="coiled-coil region" evidence="1">
    <location>
        <begin position="362"/>
        <end position="389"/>
    </location>
</feature>
<dbReference type="GO" id="GO:0016787">
    <property type="term" value="F:hydrolase activity"/>
    <property type="evidence" value="ECO:0007669"/>
    <property type="project" value="UniProtKB-KW"/>
</dbReference>
<accession>A0A0V0R4K3</accession>
<comment type="caution">
    <text evidence="3">The sequence shown here is derived from an EMBL/GenBank/DDBJ whole genome shotgun (WGS) entry which is preliminary data.</text>
</comment>
<dbReference type="InParanoid" id="A0A0V0R4K3"/>
<protein>
    <submittedName>
        <fullName evidence="3">p-loop containing nucleoside triphosphate hydrolase</fullName>
    </submittedName>
</protein>
<evidence type="ECO:0000313" key="3">
    <source>
        <dbReference type="EMBL" id="KRX09412.1"/>
    </source>
</evidence>
<evidence type="ECO:0000256" key="2">
    <source>
        <dbReference type="SAM" id="MobiDB-lite"/>
    </source>
</evidence>
<reference evidence="3 4" key="1">
    <citation type="journal article" date="2015" name="Sci. Rep.">
        <title>Genome of the facultative scuticociliatosis pathogen Pseudocohnilembus persalinus provides insight into its virulence through horizontal gene transfer.</title>
        <authorList>
            <person name="Xiong J."/>
            <person name="Wang G."/>
            <person name="Cheng J."/>
            <person name="Tian M."/>
            <person name="Pan X."/>
            <person name="Warren A."/>
            <person name="Jiang C."/>
            <person name="Yuan D."/>
            <person name="Miao W."/>
        </authorList>
    </citation>
    <scope>NUCLEOTIDE SEQUENCE [LARGE SCALE GENOMIC DNA]</scope>
    <source>
        <strain evidence="3">36N120E</strain>
    </source>
</reference>
<keyword evidence="4" id="KW-1185">Reference proteome</keyword>
<dbReference type="PANTHER" id="PTHR34726">
    <property type="entry name" value="GBP DOMAIN-CONTAINING PROTEIN"/>
    <property type="match status" value="1"/>
</dbReference>
<keyword evidence="3" id="KW-0378">Hydrolase</keyword>
<dbReference type="InterPro" id="IPR027417">
    <property type="entry name" value="P-loop_NTPase"/>
</dbReference>
<gene>
    <name evidence="3" type="ORF">PPERSA_04718</name>
</gene>
<evidence type="ECO:0000313" key="4">
    <source>
        <dbReference type="Proteomes" id="UP000054937"/>
    </source>
</evidence>
<dbReference type="Proteomes" id="UP000054937">
    <property type="component" value="Unassembled WGS sequence"/>
</dbReference>
<evidence type="ECO:0000256" key="1">
    <source>
        <dbReference type="SAM" id="Coils"/>
    </source>
</evidence>
<feature type="compositionally biased region" description="Polar residues" evidence="2">
    <location>
        <begin position="54"/>
        <end position="65"/>
    </location>
</feature>
<dbReference type="OrthoDB" id="10043329at2759"/>
<dbReference type="EMBL" id="LDAU01000051">
    <property type="protein sequence ID" value="KRX09412.1"/>
    <property type="molecule type" value="Genomic_DNA"/>
</dbReference>